<organism evidence="2 3">
    <name type="scientific">Alkalicoccus urumqiensis</name>
    <name type="common">Bacillus urumqiensis</name>
    <dbReference type="NCBI Taxonomy" id="1548213"/>
    <lineage>
        <taxon>Bacteria</taxon>
        <taxon>Bacillati</taxon>
        <taxon>Bacillota</taxon>
        <taxon>Bacilli</taxon>
        <taxon>Bacillales</taxon>
        <taxon>Bacillaceae</taxon>
        <taxon>Alkalicoccus</taxon>
    </lineage>
</organism>
<keyword evidence="1" id="KW-1133">Transmembrane helix</keyword>
<dbReference type="AlphaFoldDB" id="A0A2P6MJ83"/>
<keyword evidence="3" id="KW-1185">Reference proteome</keyword>
<dbReference type="OrthoDB" id="1100174at2"/>
<evidence type="ECO:0000313" key="2">
    <source>
        <dbReference type="EMBL" id="PRO66335.1"/>
    </source>
</evidence>
<dbReference type="Pfam" id="PF11188">
    <property type="entry name" value="DUF2975"/>
    <property type="match status" value="1"/>
</dbReference>
<feature type="transmembrane region" description="Helical" evidence="1">
    <location>
        <begin position="119"/>
        <end position="142"/>
    </location>
</feature>
<reference evidence="2 3" key="1">
    <citation type="submission" date="2018-03" db="EMBL/GenBank/DDBJ databases">
        <title>Bacillus urumqiensis sp. nov., a moderately haloalkaliphilic bacterium isolated from a salt lake.</title>
        <authorList>
            <person name="Zhao B."/>
            <person name="Liao Z."/>
        </authorList>
    </citation>
    <scope>NUCLEOTIDE SEQUENCE [LARGE SCALE GENOMIC DNA]</scope>
    <source>
        <strain evidence="2 3">BZ-SZ-XJ18</strain>
    </source>
</reference>
<feature type="transmembrane region" description="Helical" evidence="1">
    <location>
        <begin position="45"/>
        <end position="68"/>
    </location>
</feature>
<dbReference type="Proteomes" id="UP000243650">
    <property type="component" value="Unassembled WGS sequence"/>
</dbReference>
<keyword evidence="1" id="KW-0812">Transmembrane</keyword>
<accession>A0A2P6MJ83</accession>
<sequence>MKWSSTLLLKAALALMAVPVLLLCLFIVPQAASFAALMVPEFPGIGLLVYAVFYGSAVPYFSALYQAYRLLRLIDRKEAFSAVSVGALTKIKYCGMAITLIYAAGMPLFYLVADADDAPGLIVIGLFILAASFIIAVFAAVLERLLREAVDMKTEQEFTV</sequence>
<evidence type="ECO:0000256" key="1">
    <source>
        <dbReference type="SAM" id="Phobius"/>
    </source>
</evidence>
<dbReference type="InterPro" id="IPR021354">
    <property type="entry name" value="DUF2975"/>
</dbReference>
<protein>
    <submittedName>
        <fullName evidence="2">DUF2975 domain-containing protein</fullName>
    </submittedName>
</protein>
<gene>
    <name evidence="2" type="ORF">C6I21_05900</name>
</gene>
<comment type="caution">
    <text evidence="2">The sequence shown here is derived from an EMBL/GenBank/DDBJ whole genome shotgun (WGS) entry which is preliminary data.</text>
</comment>
<keyword evidence="1" id="KW-0472">Membrane</keyword>
<name>A0A2P6MJ83_ALKUR</name>
<feature type="transmembrane region" description="Helical" evidence="1">
    <location>
        <begin position="93"/>
        <end position="113"/>
    </location>
</feature>
<evidence type="ECO:0000313" key="3">
    <source>
        <dbReference type="Proteomes" id="UP000243650"/>
    </source>
</evidence>
<dbReference type="EMBL" id="PVNS01000004">
    <property type="protein sequence ID" value="PRO66335.1"/>
    <property type="molecule type" value="Genomic_DNA"/>
</dbReference>
<dbReference type="RefSeq" id="WP_105958525.1">
    <property type="nucleotide sequence ID" value="NZ_PVNS01000004.1"/>
</dbReference>
<proteinExistence type="predicted"/>